<evidence type="ECO:0000256" key="1">
    <source>
        <dbReference type="SAM" id="MobiDB-lite"/>
    </source>
</evidence>
<evidence type="ECO:0000313" key="4">
    <source>
        <dbReference type="Proteomes" id="UP001501222"/>
    </source>
</evidence>
<gene>
    <name evidence="3" type="ORF">GCM10022235_24510</name>
</gene>
<feature type="compositionally biased region" description="Basic and acidic residues" evidence="1">
    <location>
        <begin position="51"/>
        <end position="67"/>
    </location>
</feature>
<keyword evidence="2" id="KW-1133">Transmembrane helix</keyword>
<dbReference type="Proteomes" id="UP001501222">
    <property type="component" value="Unassembled WGS sequence"/>
</dbReference>
<dbReference type="EMBL" id="BAABAA010000002">
    <property type="protein sequence ID" value="GAA3555618.1"/>
    <property type="molecule type" value="Genomic_DNA"/>
</dbReference>
<evidence type="ECO:0000313" key="3">
    <source>
        <dbReference type="EMBL" id="GAA3555618.1"/>
    </source>
</evidence>
<accession>A0ABP6WUR1</accession>
<sequence length="90" mass="9757">MNLHSPPPDVRPEAAGATSGKYQVPLLPLQVLLVLSVLVLSVRRWSTRPDSFSHRLTGDGVAGDHPKAGRLQDVADRSSERRPSAVPRGR</sequence>
<evidence type="ECO:0000256" key="2">
    <source>
        <dbReference type="SAM" id="Phobius"/>
    </source>
</evidence>
<proteinExistence type="predicted"/>
<comment type="caution">
    <text evidence="3">The sequence shown here is derived from an EMBL/GenBank/DDBJ whole genome shotgun (WGS) entry which is preliminary data.</text>
</comment>
<organism evidence="3 4">
    <name type="scientific">Kribbella ginsengisoli</name>
    <dbReference type="NCBI Taxonomy" id="363865"/>
    <lineage>
        <taxon>Bacteria</taxon>
        <taxon>Bacillati</taxon>
        <taxon>Actinomycetota</taxon>
        <taxon>Actinomycetes</taxon>
        <taxon>Propionibacteriales</taxon>
        <taxon>Kribbellaceae</taxon>
        <taxon>Kribbella</taxon>
    </lineage>
</organism>
<feature type="transmembrane region" description="Helical" evidence="2">
    <location>
        <begin position="22"/>
        <end position="42"/>
    </location>
</feature>
<keyword evidence="2" id="KW-0812">Transmembrane</keyword>
<keyword evidence="2" id="KW-0472">Membrane</keyword>
<reference evidence="4" key="1">
    <citation type="journal article" date="2019" name="Int. J. Syst. Evol. Microbiol.">
        <title>The Global Catalogue of Microorganisms (GCM) 10K type strain sequencing project: providing services to taxonomists for standard genome sequencing and annotation.</title>
        <authorList>
            <consortium name="The Broad Institute Genomics Platform"/>
            <consortium name="The Broad Institute Genome Sequencing Center for Infectious Disease"/>
            <person name="Wu L."/>
            <person name="Ma J."/>
        </authorList>
    </citation>
    <scope>NUCLEOTIDE SEQUENCE [LARGE SCALE GENOMIC DNA]</scope>
    <source>
        <strain evidence="4">JCM 16928</strain>
    </source>
</reference>
<feature type="compositionally biased region" description="Basic and acidic residues" evidence="1">
    <location>
        <begin position="73"/>
        <end position="83"/>
    </location>
</feature>
<feature type="region of interest" description="Disordered" evidence="1">
    <location>
        <begin position="49"/>
        <end position="90"/>
    </location>
</feature>
<dbReference type="RefSeq" id="WP_344840343.1">
    <property type="nucleotide sequence ID" value="NZ_BAABAA010000002.1"/>
</dbReference>
<keyword evidence="4" id="KW-1185">Reference proteome</keyword>
<name>A0ABP6WUR1_9ACTN</name>
<protein>
    <submittedName>
        <fullName evidence="3">Uncharacterized protein</fullName>
    </submittedName>
</protein>